<name>A0A7H1JAD8_9GAMM</name>
<evidence type="ECO:0000313" key="4">
    <source>
        <dbReference type="Proteomes" id="UP000516370"/>
    </source>
</evidence>
<organism evidence="3 4">
    <name type="scientific">Marinomonas arctica</name>
    <dbReference type="NCBI Taxonomy" id="383750"/>
    <lineage>
        <taxon>Bacteria</taxon>
        <taxon>Pseudomonadati</taxon>
        <taxon>Pseudomonadota</taxon>
        <taxon>Gammaproteobacteria</taxon>
        <taxon>Oceanospirillales</taxon>
        <taxon>Oceanospirillaceae</taxon>
        <taxon>Marinomonas</taxon>
    </lineage>
</organism>
<protein>
    <submittedName>
        <fullName evidence="3">Uncharacterized protein</fullName>
    </submittedName>
</protein>
<dbReference type="Proteomes" id="UP000516370">
    <property type="component" value="Chromosome"/>
</dbReference>
<feature type="compositionally biased region" description="Low complexity" evidence="1">
    <location>
        <begin position="152"/>
        <end position="169"/>
    </location>
</feature>
<keyword evidence="4" id="KW-1185">Reference proteome</keyword>
<evidence type="ECO:0000313" key="3">
    <source>
        <dbReference type="EMBL" id="QNT07454.1"/>
    </source>
</evidence>
<dbReference type="OrthoDB" id="6103581at2"/>
<proteinExistence type="predicted"/>
<keyword evidence="2" id="KW-0732">Signal</keyword>
<feature type="chain" id="PRO_5028954366" evidence="2">
    <location>
        <begin position="18"/>
        <end position="192"/>
    </location>
</feature>
<feature type="signal peptide" evidence="2">
    <location>
        <begin position="1"/>
        <end position="17"/>
    </location>
</feature>
<dbReference type="EMBL" id="CP061081">
    <property type="protein sequence ID" value="QNT07454.1"/>
    <property type="molecule type" value="Genomic_DNA"/>
</dbReference>
<evidence type="ECO:0000256" key="1">
    <source>
        <dbReference type="SAM" id="MobiDB-lite"/>
    </source>
</evidence>
<dbReference type="KEGG" id="mard:IBG28_07530"/>
<gene>
    <name evidence="3" type="ORF">IBG28_07530</name>
</gene>
<evidence type="ECO:0000256" key="2">
    <source>
        <dbReference type="SAM" id="SignalP"/>
    </source>
</evidence>
<reference evidence="3 4" key="1">
    <citation type="submission" date="2020-09" db="EMBL/GenBank/DDBJ databases">
        <title>Complete genome sequence of an Arctic sea ice bacterium Marinomonas arctica BSI20414.</title>
        <authorList>
            <person name="Liao L."/>
            <person name="Chen B."/>
        </authorList>
    </citation>
    <scope>NUCLEOTIDE SEQUENCE [LARGE SCALE GENOMIC DNA]</scope>
    <source>
        <strain evidence="3 4">BSI20414</strain>
    </source>
</reference>
<feature type="region of interest" description="Disordered" evidence="1">
    <location>
        <begin position="128"/>
        <end position="192"/>
    </location>
</feature>
<accession>A0A7H1JAD8</accession>
<dbReference type="AlphaFoldDB" id="A0A7H1JAD8"/>
<sequence length="192" mass="20663">MRYSMVLFCAVSMFANAQTIERQPVDIIYGNQVIRTQHQVVVSSKDEVAVIPAEKVRDGLGPNIVITADGQGLSYLEENAIADREQAIYDEVNKRTEEAPFTVLFTGNIPEEIQEKRLRMMPEIGIFGDQVEPKKEPVDGSAPNVGDFSPIGKGVSSGQSSGSVPSGGSDQPNGAKSAPATDKERLEQLIGG</sequence>
<feature type="compositionally biased region" description="Basic and acidic residues" evidence="1">
    <location>
        <begin position="181"/>
        <end position="192"/>
    </location>
</feature>
<dbReference type="RefSeq" id="WP_111606605.1">
    <property type="nucleotide sequence ID" value="NZ_BMLJ01000007.1"/>
</dbReference>